<keyword evidence="4" id="KW-0862">Zinc</keyword>
<keyword evidence="3 8" id="KW-0863">Zinc-finger</keyword>
<protein>
    <recommendedName>
        <fullName evidence="10">C2H2-type domain-containing protein</fullName>
    </recommendedName>
</protein>
<dbReference type="Gene3D" id="3.30.160.60">
    <property type="entry name" value="Classic Zinc Finger"/>
    <property type="match status" value="1"/>
</dbReference>
<dbReference type="PROSITE" id="PS00028">
    <property type="entry name" value="ZINC_FINGER_C2H2_1"/>
    <property type="match status" value="3"/>
</dbReference>
<feature type="non-terminal residue" evidence="11">
    <location>
        <position position="1"/>
    </location>
</feature>
<dbReference type="EMBL" id="CAJPVJ010010378">
    <property type="protein sequence ID" value="CAG2173178.1"/>
    <property type="molecule type" value="Genomic_DNA"/>
</dbReference>
<dbReference type="GO" id="GO:0005634">
    <property type="term" value="C:nucleus"/>
    <property type="evidence" value="ECO:0007669"/>
    <property type="project" value="UniProtKB-SubCell"/>
</dbReference>
<dbReference type="InterPro" id="IPR013087">
    <property type="entry name" value="Znf_C2H2_type"/>
</dbReference>
<keyword evidence="5" id="KW-0805">Transcription regulation</keyword>
<feature type="compositionally biased region" description="Polar residues" evidence="9">
    <location>
        <begin position="80"/>
        <end position="99"/>
    </location>
</feature>
<feature type="domain" description="C2H2-type" evidence="10">
    <location>
        <begin position="104"/>
        <end position="134"/>
    </location>
</feature>
<evidence type="ECO:0000256" key="3">
    <source>
        <dbReference type="ARBA" id="ARBA00022771"/>
    </source>
</evidence>
<feature type="region of interest" description="Disordered" evidence="9">
    <location>
        <begin position="68"/>
        <end position="101"/>
    </location>
</feature>
<evidence type="ECO:0000313" key="11">
    <source>
        <dbReference type="EMBL" id="CAD7655991.1"/>
    </source>
</evidence>
<feature type="domain" description="C2H2-type" evidence="10">
    <location>
        <begin position="350"/>
        <end position="380"/>
    </location>
</feature>
<evidence type="ECO:0000256" key="9">
    <source>
        <dbReference type="SAM" id="MobiDB-lite"/>
    </source>
</evidence>
<dbReference type="PANTHER" id="PTHR46179:SF13">
    <property type="entry name" value="C2H2-TYPE DOMAIN-CONTAINING PROTEIN"/>
    <property type="match status" value="1"/>
</dbReference>
<proteinExistence type="predicted"/>
<evidence type="ECO:0000313" key="12">
    <source>
        <dbReference type="Proteomes" id="UP000728032"/>
    </source>
</evidence>
<name>A0A7R9M995_9ACAR</name>
<keyword evidence="2" id="KW-0479">Metal-binding</keyword>
<feature type="region of interest" description="Disordered" evidence="9">
    <location>
        <begin position="263"/>
        <end position="284"/>
    </location>
</feature>
<sequence>MSETSGDVSHLSGEDLYSLVNALKREIESFKALPNRVSPRVESIGCQTSIQWLDHLMTARVGQHLSDQNEHPIDRHDSRGSGQQLNDANVKKNVTNGGTSRRPFKCGLNDCHQKYDNKDALTKHQFRRHPDAFPDKPWIECKRTGCQFRCKLKGDMTTHINNHGYRVKIRCQWKGCKKWVFSQWALDMHMNTHTADIQSQSTGADNTDIECHNSYESSVETIGGSVDPNETNEPNDSEMDCDMDHEFDPITSAEVSVDPIDDNIIENNDNSNIKHTTDSSTQTEREFVSIGYQTSDECVDQLITTSVGHELSDENEEKIVRHDSRGSDLQLNDTNAKKKVTKHVMSRRLFTCGLNGCQQMFRDKYWLKRHELRRHPNEFPDIPWIRCRYTG</sequence>
<dbReference type="InterPro" id="IPR051061">
    <property type="entry name" value="Zinc_finger_trans_reg"/>
</dbReference>
<dbReference type="GO" id="GO:0006357">
    <property type="term" value="P:regulation of transcription by RNA polymerase II"/>
    <property type="evidence" value="ECO:0007669"/>
    <property type="project" value="TreeGrafter"/>
</dbReference>
<keyword evidence="7" id="KW-0539">Nucleus</keyword>
<keyword evidence="12" id="KW-1185">Reference proteome</keyword>
<dbReference type="InterPro" id="IPR036236">
    <property type="entry name" value="Znf_C2H2_sf"/>
</dbReference>
<dbReference type="Pfam" id="PF00096">
    <property type="entry name" value="zf-C2H2"/>
    <property type="match status" value="1"/>
</dbReference>
<evidence type="ECO:0000256" key="5">
    <source>
        <dbReference type="ARBA" id="ARBA00023015"/>
    </source>
</evidence>
<feature type="compositionally biased region" description="Basic and acidic residues" evidence="9">
    <location>
        <begin position="68"/>
        <end position="79"/>
    </location>
</feature>
<evidence type="ECO:0000256" key="7">
    <source>
        <dbReference type="ARBA" id="ARBA00023242"/>
    </source>
</evidence>
<dbReference type="OrthoDB" id="3565419at2759"/>
<organism evidence="11">
    <name type="scientific">Oppiella nova</name>
    <dbReference type="NCBI Taxonomy" id="334625"/>
    <lineage>
        <taxon>Eukaryota</taxon>
        <taxon>Metazoa</taxon>
        <taxon>Ecdysozoa</taxon>
        <taxon>Arthropoda</taxon>
        <taxon>Chelicerata</taxon>
        <taxon>Arachnida</taxon>
        <taxon>Acari</taxon>
        <taxon>Acariformes</taxon>
        <taxon>Sarcoptiformes</taxon>
        <taxon>Oribatida</taxon>
        <taxon>Brachypylina</taxon>
        <taxon>Oppioidea</taxon>
        <taxon>Oppiidae</taxon>
        <taxon>Oppiella</taxon>
    </lineage>
</organism>
<dbReference type="EMBL" id="OC925203">
    <property type="protein sequence ID" value="CAD7655991.1"/>
    <property type="molecule type" value="Genomic_DNA"/>
</dbReference>
<gene>
    <name evidence="11" type="ORF">ONB1V03_LOCUS12631</name>
</gene>
<dbReference type="SUPFAM" id="SSF57667">
    <property type="entry name" value="beta-beta-alpha zinc fingers"/>
    <property type="match status" value="1"/>
</dbReference>
<accession>A0A7R9M995</accession>
<evidence type="ECO:0000256" key="8">
    <source>
        <dbReference type="PROSITE-ProRule" id="PRU00042"/>
    </source>
</evidence>
<dbReference type="Proteomes" id="UP000728032">
    <property type="component" value="Unassembled WGS sequence"/>
</dbReference>
<dbReference type="AlphaFoldDB" id="A0A7R9M995"/>
<reference evidence="11" key="1">
    <citation type="submission" date="2020-11" db="EMBL/GenBank/DDBJ databases">
        <authorList>
            <person name="Tran Van P."/>
        </authorList>
    </citation>
    <scope>NUCLEOTIDE SEQUENCE</scope>
</reference>
<evidence type="ECO:0000256" key="2">
    <source>
        <dbReference type="ARBA" id="ARBA00022723"/>
    </source>
</evidence>
<comment type="subcellular location">
    <subcellularLocation>
        <location evidence="1">Nucleus</location>
    </subcellularLocation>
</comment>
<evidence type="ECO:0000256" key="4">
    <source>
        <dbReference type="ARBA" id="ARBA00022833"/>
    </source>
</evidence>
<evidence type="ECO:0000256" key="1">
    <source>
        <dbReference type="ARBA" id="ARBA00004123"/>
    </source>
</evidence>
<keyword evidence="6" id="KW-0804">Transcription</keyword>
<evidence type="ECO:0000259" key="10">
    <source>
        <dbReference type="PROSITE" id="PS50157"/>
    </source>
</evidence>
<evidence type="ECO:0000256" key="6">
    <source>
        <dbReference type="ARBA" id="ARBA00023163"/>
    </source>
</evidence>
<dbReference type="PROSITE" id="PS50157">
    <property type="entry name" value="ZINC_FINGER_C2H2_2"/>
    <property type="match status" value="2"/>
</dbReference>
<dbReference type="PANTHER" id="PTHR46179">
    <property type="entry name" value="ZINC FINGER PROTEIN"/>
    <property type="match status" value="1"/>
</dbReference>
<dbReference type="GO" id="GO:0008270">
    <property type="term" value="F:zinc ion binding"/>
    <property type="evidence" value="ECO:0007669"/>
    <property type="project" value="UniProtKB-KW"/>
</dbReference>
<dbReference type="SMART" id="SM00355">
    <property type="entry name" value="ZnF_C2H2"/>
    <property type="match status" value="4"/>
</dbReference>